<sequence>MLYRMSVCPLLVMGKSTSVHGAVIWALMRLLCQAIKDDGALRGASWVLYPSQRTTTLKRRGIMLMET</sequence>
<evidence type="ECO:0000313" key="1">
    <source>
        <dbReference type="EMBL" id="EGO53080.1"/>
    </source>
</evidence>
<protein>
    <submittedName>
        <fullName evidence="1">Uncharacterized protein</fullName>
    </submittedName>
</protein>
<accession>F8N147</accession>
<gene>
    <name evidence="1" type="ORF">NEUTE1DRAFT_119059</name>
</gene>
<dbReference type="HOGENOM" id="CLU_2813031_0_0_1"/>
<dbReference type="EMBL" id="GL891382">
    <property type="protein sequence ID" value="EGO53080.1"/>
    <property type="molecule type" value="Genomic_DNA"/>
</dbReference>
<organism evidence="1 2">
    <name type="scientific">Neurospora tetrasperma (strain FGSC 2508 / ATCC MYA-4615 / P0657)</name>
    <dbReference type="NCBI Taxonomy" id="510951"/>
    <lineage>
        <taxon>Eukaryota</taxon>
        <taxon>Fungi</taxon>
        <taxon>Dikarya</taxon>
        <taxon>Ascomycota</taxon>
        <taxon>Pezizomycotina</taxon>
        <taxon>Sordariomycetes</taxon>
        <taxon>Sordariomycetidae</taxon>
        <taxon>Sordariales</taxon>
        <taxon>Sordariaceae</taxon>
        <taxon>Neurospora</taxon>
    </lineage>
</organism>
<dbReference type="Proteomes" id="UP000008065">
    <property type="component" value="Unassembled WGS sequence"/>
</dbReference>
<dbReference type="KEGG" id="nte:NEUTE1DRAFT119059"/>
<dbReference type="GeneID" id="20823732"/>
<dbReference type="RefSeq" id="XP_009856704.1">
    <property type="nucleotide sequence ID" value="XM_009858402.1"/>
</dbReference>
<name>F8N147_NEUT8</name>
<keyword evidence="2" id="KW-1185">Reference proteome</keyword>
<dbReference type="AlphaFoldDB" id="F8N147"/>
<dbReference type="VEuPathDB" id="FungiDB:NEUTE1DRAFT_119059"/>
<proteinExistence type="predicted"/>
<evidence type="ECO:0000313" key="2">
    <source>
        <dbReference type="Proteomes" id="UP000008065"/>
    </source>
</evidence>
<reference evidence="2" key="1">
    <citation type="journal article" date="2011" name="Genetics">
        <title>Massive changes in genome architecture accompany the transition to self-fertility in the filamentous fungus Neurospora tetrasperma.</title>
        <authorList>
            <person name="Ellison C.E."/>
            <person name="Stajich J.E."/>
            <person name="Jacobson D.J."/>
            <person name="Natvig D.O."/>
            <person name="Lapidus A."/>
            <person name="Foster B."/>
            <person name="Aerts A."/>
            <person name="Riley R."/>
            <person name="Lindquist E.A."/>
            <person name="Grigoriev I.V."/>
            <person name="Taylor J.W."/>
        </authorList>
    </citation>
    <scope>NUCLEOTIDE SEQUENCE [LARGE SCALE GENOMIC DNA]</scope>
    <source>
        <strain evidence="2">FGSC 2508 / P0657</strain>
    </source>
</reference>